<keyword evidence="5" id="KW-0378">Hydrolase</keyword>
<feature type="domain" description="Peptidase M16 N-terminal" evidence="10">
    <location>
        <begin position="52"/>
        <end position="181"/>
    </location>
</feature>
<evidence type="ECO:0000256" key="1">
    <source>
        <dbReference type="ARBA" id="ARBA00001947"/>
    </source>
</evidence>
<keyword evidence="6" id="KW-0862">Zinc</keyword>
<evidence type="ECO:0000256" key="4">
    <source>
        <dbReference type="ARBA" id="ARBA00022723"/>
    </source>
</evidence>
<feature type="signal peptide" evidence="9">
    <location>
        <begin position="1"/>
        <end position="19"/>
    </location>
</feature>
<dbReference type="GO" id="GO:0004222">
    <property type="term" value="F:metalloendopeptidase activity"/>
    <property type="evidence" value="ECO:0007669"/>
    <property type="project" value="InterPro"/>
</dbReference>
<dbReference type="PROSITE" id="PS00143">
    <property type="entry name" value="INSULINASE"/>
    <property type="match status" value="1"/>
</dbReference>
<dbReference type="PANTHER" id="PTHR43690:SF17">
    <property type="entry name" value="PROTEIN YHJJ"/>
    <property type="match status" value="1"/>
</dbReference>
<comment type="cofactor">
    <cofactor evidence="1">
        <name>Zn(2+)</name>
        <dbReference type="ChEBI" id="CHEBI:29105"/>
    </cofactor>
</comment>
<accession>A0A8J6Q4R5</accession>
<dbReference type="SUPFAM" id="SSF63411">
    <property type="entry name" value="LuxS/MPP-like metallohydrolase"/>
    <property type="match status" value="4"/>
</dbReference>
<evidence type="ECO:0000256" key="3">
    <source>
        <dbReference type="ARBA" id="ARBA00022670"/>
    </source>
</evidence>
<dbReference type="InterPro" id="IPR050626">
    <property type="entry name" value="Peptidase_M16"/>
</dbReference>
<evidence type="ECO:0000313" key="12">
    <source>
        <dbReference type="EMBL" id="MBD0824244.1"/>
    </source>
</evidence>
<feature type="domain" description="Peptidase M16 C-terminal" evidence="11">
    <location>
        <begin position="690"/>
        <end position="865"/>
    </location>
</feature>
<feature type="chain" id="PRO_5035241293" evidence="9">
    <location>
        <begin position="20"/>
        <end position="934"/>
    </location>
</feature>
<comment type="caution">
    <text evidence="12">The sequence shown here is derived from an EMBL/GenBank/DDBJ whole genome shotgun (WGS) entry which is preliminary data.</text>
</comment>
<evidence type="ECO:0000256" key="8">
    <source>
        <dbReference type="RuleBase" id="RU004447"/>
    </source>
</evidence>
<dbReference type="Pfam" id="PF00675">
    <property type="entry name" value="Peptidase_M16"/>
    <property type="match status" value="1"/>
</dbReference>
<protein>
    <submittedName>
        <fullName evidence="12">Insulinase family protein</fullName>
    </submittedName>
</protein>
<dbReference type="InterPro" id="IPR011249">
    <property type="entry name" value="Metalloenz_LuxS/M16"/>
</dbReference>
<keyword evidence="9" id="KW-0732">Signal</keyword>
<dbReference type="RefSeq" id="WP_188223545.1">
    <property type="nucleotide sequence ID" value="NZ_JACVXD010000004.1"/>
</dbReference>
<keyword evidence="7" id="KW-0482">Metalloprotease</keyword>
<keyword evidence="3" id="KW-0645">Protease</keyword>
<dbReference type="PANTHER" id="PTHR43690">
    <property type="entry name" value="NARDILYSIN"/>
    <property type="match status" value="1"/>
</dbReference>
<evidence type="ECO:0000256" key="2">
    <source>
        <dbReference type="ARBA" id="ARBA00007261"/>
    </source>
</evidence>
<reference evidence="12 13" key="1">
    <citation type="journal article" date="2018" name="J. Microbiol.">
        <title>Aestuariibaculum marinum sp. nov., a marine bacterium isolated from seawater in South Korea.</title>
        <authorList>
            <person name="Choi J."/>
            <person name="Lee D."/>
            <person name="Jang J.H."/>
            <person name="Cha S."/>
            <person name="Seo T."/>
        </authorList>
    </citation>
    <scope>NUCLEOTIDE SEQUENCE [LARGE SCALE GENOMIC DNA]</scope>
    <source>
        <strain evidence="12 13">IP7</strain>
    </source>
</reference>
<keyword evidence="4" id="KW-0479">Metal-binding</keyword>
<evidence type="ECO:0000256" key="5">
    <source>
        <dbReference type="ARBA" id="ARBA00022801"/>
    </source>
</evidence>
<dbReference type="Proteomes" id="UP000621516">
    <property type="component" value="Unassembled WGS sequence"/>
</dbReference>
<evidence type="ECO:0000313" key="13">
    <source>
        <dbReference type="Proteomes" id="UP000621516"/>
    </source>
</evidence>
<dbReference type="GO" id="GO:0046872">
    <property type="term" value="F:metal ion binding"/>
    <property type="evidence" value="ECO:0007669"/>
    <property type="project" value="UniProtKB-KW"/>
</dbReference>
<feature type="domain" description="Peptidase M16 C-terminal" evidence="11">
    <location>
        <begin position="208"/>
        <end position="388"/>
    </location>
</feature>
<organism evidence="12 13">
    <name type="scientific">Aestuariibaculum marinum</name>
    <dbReference type="NCBI Taxonomy" id="2683592"/>
    <lineage>
        <taxon>Bacteria</taxon>
        <taxon>Pseudomonadati</taxon>
        <taxon>Bacteroidota</taxon>
        <taxon>Flavobacteriia</taxon>
        <taxon>Flavobacteriales</taxon>
        <taxon>Flavobacteriaceae</taxon>
    </lineage>
</organism>
<proteinExistence type="inferred from homology"/>
<dbReference type="InterPro" id="IPR007863">
    <property type="entry name" value="Peptidase_M16_C"/>
</dbReference>
<dbReference type="InterPro" id="IPR011765">
    <property type="entry name" value="Pept_M16_N"/>
</dbReference>
<dbReference type="Gene3D" id="3.30.830.10">
    <property type="entry name" value="Metalloenzyme, LuxS/M16 peptidase-like"/>
    <property type="match status" value="4"/>
</dbReference>
<sequence>MRKFLIFILTGIISFSGFSQNTLDLTQEVPFDNTIRRGVLSNGLTYYIKHNELPKDKTSFYLYQNVGAVLENDKQNGLAHFLEHMAFNGTTHFPGNTVIDWLEKKGVKFGKEINAYTSTNETVYNLSEVPTVNEKVIDSCLLILSDWCNELSLTDEEIDAERKVIQEEWRQRYNANYRLDKQLKGVKYNHSIYSKRDALGSMDVVKSFKYKALRDFYHDWYRTDLQAIGIVGDFDVDVMEEKVKTLFSKIPAIKNPKERKYVTIPDNEKPLYKVATDKEVKNVGLTLEIRQFYKKDNSLAQQRENFVHTFFNSLMNARYKEAIMKGKTSFKSARALYGDFEKNYKAFNLNLSANEGEVENAFKAVYTELHRVVQHGFTQGEIDRLKAKMLQNNENWLLNGETTTSDSYAKRIKNTFLDGLAFPTYEFGYNFSKSVIPTISKEEVSALAKQYLTEKNRVFTITAPEKENLQVPTLNQIQSIMAEVENSKLEPYVDQFPTDMVLLDSLPAGGKIIGEKLNRGFKAVEWQLSNGAKVVYKFNNAHKGHIELNAVSQGGASVYDVKDIPSLQAVSLVNRFGIGDLDPLTYSKVMVDNSAKSNVSLETYNERITASASIKDVESMFQLVFMRFETPRFDEAKFNELMTGNYNSLNSPVQNPNTVMNNTYKTLVANGDPRYFEFNKAYLDQIHFNRMKEIYGERFSNAADFTFYLIGDVPFNTVKTMVETYIGALEGKNNKETYKPLDDYFPKGFNKHRVEIPMEAPRAMVVIKMEENVDYDRETIMHHNILGDILNIRFIENIREKEGGVYTISVNAGDTRLPSPKLNMDISFSCDPNNAEHLNDLVYNELKQIQNEVKQSDLDKVVENLKKTRPLMKQSNAYWMKTLETYYNYGENMMAPEYYDAILDKVTTDDIKKAAQSFFNSANTLDIIFIPEDK</sequence>
<keyword evidence="13" id="KW-1185">Reference proteome</keyword>
<evidence type="ECO:0000259" key="10">
    <source>
        <dbReference type="Pfam" id="PF00675"/>
    </source>
</evidence>
<dbReference type="EMBL" id="JACVXD010000004">
    <property type="protein sequence ID" value="MBD0824244.1"/>
    <property type="molecule type" value="Genomic_DNA"/>
</dbReference>
<dbReference type="AlphaFoldDB" id="A0A8J6Q4R5"/>
<comment type="similarity">
    <text evidence="2 8">Belongs to the peptidase M16 family.</text>
</comment>
<evidence type="ECO:0000256" key="9">
    <source>
        <dbReference type="SAM" id="SignalP"/>
    </source>
</evidence>
<evidence type="ECO:0000256" key="7">
    <source>
        <dbReference type="ARBA" id="ARBA00023049"/>
    </source>
</evidence>
<dbReference type="GO" id="GO:0006508">
    <property type="term" value="P:proteolysis"/>
    <property type="evidence" value="ECO:0007669"/>
    <property type="project" value="UniProtKB-KW"/>
</dbReference>
<gene>
    <name evidence="12" type="ORF">ICJ85_09435</name>
</gene>
<dbReference type="Pfam" id="PF05193">
    <property type="entry name" value="Peptidase_M16_C"/>
    <property type="match status" value="2"/>
</dbReference>
<evidence type="ECO:0000259" key="11">
    <source>
        <dbReference type="Pfam" id="PF05193"/>
    </source>
</evidence>
<name>A0A8J6Q4R5_9FLAO</name>
<evidence type="ECO:0000256" key="6">
    <source>
        <dbReference type="ARBA" id="ARBA00022833"/>
    </source>
</evidence>
<dbReference type="InterPro" id="IPR001431">
    <property type="entry name" value="Pept_M16_Zn_BS"/>
</dbReference>